<organism evidence="1 2">
    <name type="scientific">candidate division WOR-3 bacterium</name>
    <dbReference type="NCBI Taxonomy" id="2052148"/>
    <lineage>
        <taxon>Bacteria</taxon>
        <taxon>Bacteria division WOR-3</taxon>
    </lineage>
</organism>
<dbReference type="Proteomes" id="UP000885826">
    <property type="component" value="Unassembled WGS sequence"/>
</dbReference>
<dbReference type="EMBL" id="DRIG01000099">
    <property type="protein sequence ID" value="HEC79388.1"/>
    <property type="molecule type" value="Genomic_DNA"/>
</dbReference>
<evidence type="ECO:0000313" key="1">
    <source>
        <dbReference type="EMBL" id="HEC79388.1"/>
    </source>
</evidence>
<reference evidence="1" key="1">
    <citation type="journal article" date="2020" name="mSystems">
        <title>Genome- and Community-Level Interaction Insights into Carbon Utilization and Element Cycling Functions of Hydrothermarchaeota in Hydrothermal Sediment.</title>
        <authorList>
            <person name="Zhou Z."/>
            <person name="Liu Y."/>
            <person name="Xu W."/>
            <person name="Pan J."/>
            <person name="Luo Z.H."/>
            <person name="Li M."/>
        </authorList>
    </citation>
    <scope>NUCLEOTIDE SEQUENCE</scope>
    <source>
        <strain evidence="1">HyVt-388</strain>
    </source>
</reference>
<dbReference type="AlphaFoldDB" id="A0A9C9ENK8"/>
<gene>
    <name evidence="1" type="ORF">ENI34_09685</name>
</gene>
<comment type="caution">
    <text evidence="1">The sequence shown here is derived from an EMBL/GenBank/DDBJ whole genome shotgun (WGS) entry which is preliminary data.</text>
</comment>
<accession>A0A9C9ENK8</accession>
<proteinExistence type="predicted"/>
<evidence type="ECO:0008006" key="3">
    <source>
        <dbReference type="Google" id="ProtNLM"/>
    </source>
</evidence>
<protein>
    <recommendedName>
        <fullName evidence="3">IS110 family transposase</fullName>
    </recommendedName>
</protein>
<evidence type="ECO:0000313" key="2">
    <source>
        <dbReference type="Proteomes" id="UP000885826"/>
    </source>
</evidence>
<name>A0A9C9ENK8_UNCW3</name>
<sequence>MTIGTIWYTNMFRTYYQRKKKQGMKHKKAVIATTNKLLRSLDVLLTRKITFNDILPNSPPIPAPILHS</sequence>